<gene>
    <name evidence="2" type="ORF">BCR35DRAFT_310812</name>
</gene>
<feature type="compositionally biased region" description="Polar residues" evidence="1">
    <location>
        <begin position="91"/>
        <end position="108"/>
    </location>
</feature>
<dbReference type="AlphaFoldDB" id="A0A1Y2CQI9"/>
<feature type="region of interest" description="Disordered" evidence="1">
    <location>
        <begin position="234"/>
        <end position="267"/>
    </location>
</feature>
<feature type="compositionally biased region" description="Polar residues" evidence="1">
    <location>
        <begin position="357"/>
        <end position="389"/>
    </location>
</feature>
<protein>
    <submittedName>
        <fullName evidence="2">Uncharacterized protein</fullName>
    </submittedName>
</protein>
<evidence type="ECO:0000313" key="2">
    <source>
        <dbReference type="EMBL" id="ORY49291.1"/>
    </source>
</evidence>
<feature type="compositionally biased region" description="Polar residues" evidence="1">
    <location>
        <begin position="1"/>
        <end position="17"/>
    </location>
</feature>
<evidence type="ECO:0000256" key="1">
    <source>
        <dbReference type="SAM" id="MobiDB-lite"/>
    </source>
</evidence>
<dbReference type="EMBL" id="MCGR01000112">
    <property type="protein sequence ID" value="ORY49291.1"/>
    <property type="molecule type" value="Genomic_DNA"/>
</dbReference>
<keyword evidence="3" id="KW-1185">Reference proteome</keyword>
<feature type="compositionally biased region" description="Polar residues" evidence="1">
    <location>
        <begin position="39"/>
        <end position="67"/>
    </location>
</feature>
<feature type="region of interest" description="Disordered" evidence="1">
    <location>
        <begin position="313"/>
        <end position="426"/>
    </location>
</feature>
<sequence>MTSQQFTTTPLNDSATTGGFASLSSPSSHAGGAASASSEQTPIAPSTLSAVEGSHSTSTAPASTKYSEPNIPAAAQDLAGRAPSGDEIQQKSHQYIDQAAQLASQAKTQAGELVAPKDKEQLNETEEHIDSVTRGFAGMLATAPLAGIEKISPVVAQKLDSAAQVLASKYHETVEPAAGQYAQQASDAVRSYLPASLGGKVTGTTATTGATTTDGATLGERANAAAQSVLPESIGSKLPGAASTEAVTTTTDGSTGPTVTEQASSALNSASQSASSTAYSASQSAQSAFASAGQSAKQTADAYLPESVASKIPGTGAAASSSSVDSPYVPLSQDKPTSTLPSTATKGSAADTAIVSDFSSSTGTSKQFSGLEPQTTSQLPAEQSTSVEKPTQGAPMYTQAASGDYKTDQTQFAPAEYAAEKHARRD</sequence>
<feature type="compositionally biased region" description="Basic and acidic residues" evidence="1">
    <location>
        <begin position="115"/>
        <end position="128"/>
    </location>
</feature>
<feature type="region of interest" description="Disordered" evidence="1">
    <location>
        <begin position="1"/>
        <end position="128"/>
    </location>
</feature>
<feature type="compositionally biased region" description="Low complexity" evidence="1">
    <location>
        <begin position="18"/>
        <end position="38"/>
    </location>
</feature>
<feature type="compositionally biased region" description="Low complexity" evidence="1">
    <location>
        <begin position="202"/>
        <end position="217"/>
    </location>
</feature>
<feature type="region of interest" description="Disordered" evidence="1">
    <location>
        <begin position="200"/>
        <end position="219"/>
    </location>
</feature>
<organism evidence="2 3">
    <name type="scientific">Leucosporidium creatinivorum</name>
    <dbReference type="NCBI Taxonomy" id="106004"/>
    <lineage>
        <taxon>Eukaryota</taxon>
        <taxon>Fungi</taxon>
        <taxon>Dikarya</taxon>
        <taxon>Basidiomycota</taxon>
        <taxon>Pucciniomycotina</taxon>
        <taxon>Microbotryomycetes</taxon>
        <taxon>Leucosporidiales</taxon>
        <taxon>Leucosporidium</taxon>
    </lineage>
</organism>
<evidence type="ECO:0000313" key="3">
    <source>
        <dbReference type="Proteomes" id="UP000193467"/>
    </source>
</evidence>
<dbReference type="InParanoid" id="A0A1Y2CQI9"/>
<reference evidence="2 3" key="1">
    <citation type="submission" date="2016-07" db="EMBL/GenBank/DDBJ databases">
        <title>Pervasive Adenine N6-methylation of Active Genes in Fungi.</title>
        <authorList>
            <consortium name="DOE Joint Genome Institute"/>
            <person name="Mondo S.J."/>
            <person name="Dannebaum R.O."/>
            <person name="Kuo R.C."/>
            <person name="Labutti K."/>
            <person name="Haridas S."/>
            <person name="Kuo A."/>
            <person name="Salamov A."/>
            <person name="Ahrendt S.R."/>
            <person name="Lipzen A."/>
            <person name="Sullivan W."/>
            <person name="Andreopoulos W.B."/>
            <person name="Clum A."/>
            <person name="Lindquist E."/>
            <person name="Daum C."/>
            <person name="Ramamoorthy G.K."/>
            <person name="Gryganskyi A."/>
            <person name="Culley D."/>
            <person name="Magnuson J.K."/>
            <person name="James T.Y."/>
            <person name="O'Malley M.A."/>
            <person name="Stajich J.E."/>
            <person name="Spatafora J.W."/>
            <person name="Visel A."/>
            <person name="Grigoriev I.V."/>
        </authorList>
    </citation>
    <scope>NUCLEOTIDE SEQUENCE [LARGE SCALE GENOMIC DNA]</scope>
    <source>
        <strain evidence="2 3">62-1032</strain>
    </source>
</reference>
<name>A0A1Y2CQI9_9BASI</name>
<feature type="compositionally biased region" description="Low complexity" evidence="1">
    <location>
        <begin position="242"/>
        <end position="267"/>
    </location>
</feature>
<comment type="caution">
    <text evidence="2">The sequence shown here is derived from an EMBL/GenBank/DDBJ whole genome shotgun (WGS) entry which is preliminary data.</text>
</comment>
<feature type="compositionally biased region" description="Polar residues" evidence="1">
    <location>
        <begin position="334"/>
        <end position="346"/>
    </location>
</feature>
<accession>A0A1Y2CQI9</accession>
<proteinExistence type="predicted"/>
<dbReference type="Proteomes" id="UP000193467">
    <property type="component" value="Unassembled WGS sequence"/>
</dbReference>